<dbReference type="AlphaFoldDB" id="A0A0L6JU54"/>
<protein>
    <submittedName>
        <fullName evidence="2">CoA-binding domain protein</fullName>
    </submittedName>
</protein>
<proteinExistence type="predicted"/>
<name>A0A0L6JU54_9FIRM</name>
<dbReference type="PANTHER" id="PTHR33303:SF2">
    <property type="entry name" value="COA-BINDING DOMAIN-CONTAINING PROTEIN"/>
    <property type="match status" value="1"/>
</dbReference>
<dbReference type="RefSeq" id="WP_036935712.1">
    <property type="nucleotide sequence ID" value="NZ_JQKC01000001.1"/>
</dbReference>
<comment type="caution">
    <text evidence="2">The sequence shown here is derived from an EMBL/GenBank/DDBJ whole genome shotgun (WGS) entry which is preliminary data.</text>
</comment>
<evidence type="ECO:0000313" key="3">
    <source>
        <dbReference type="Proteomes" id="UP000036923"/>
    </source>
</evidence>
<dbReference type="SMART" id="SM00881">
    <property type="entry name" value="CoA_binding"/>
    <property type="match status" value="1"/>
</dbReference>
<organism evidence="2 3">
    <name type="scientific">Pseudobacteroides cellulosolvens ATCC 35603 = DSM 2933</name>
    <dbReference type="NCBI Taxonomy" id="398512"/>
    <lineage>
        <taxon>Bacteria</taxon>
        <taxon>Bacillati</taxon>
        <taxon>Bacillota</taxon>
        <taxon>Clostridia</taxon>
        <taxon>Eubacteriales</taxon>
        <taxon>Oscillospiraceae</taxon>
        <taxon>Pseudobacteroides</taxon>
    </lineage>
</organism>
<dbReference type="EMBL" id="LGTC01000001">
    <property type="protein sequence ID" value="KNY29348.1"/>
    <property type="molecule type" value="Genomic_DNA"/>
</dbReference>
<dbReference type="STRING" id="398512.Bccel_4622"/>
<gene>
    <name evidence="2" type="ORF">Bccel_4622</name>
</gene>
<sequence length="124" mass="14064">MLEETMLEKKVWAVVGANQRQEKYGNMIYRKLKNKGYEVYAVNPVYDEVEGDKCYKDLSSLPKVPEVINMVVSPKRGKAFLDEAARLGVNYVWLQPGTHDDEIMKQIEDLGLKAVQACVLVATI</sequence>
<feature type="domain" description="CoA-binding" evidence="1">
    <location>
        <begin position="6"/>
        <end position="98"/>
    </location>
</feature>
<dbReference type="InterPro" id="IPR036291">
    <property type="entry name" value="NAD(P)-bd_dom_sf"/>
</dbReference>
<dbReference type="Proteomes" id="UP000036923">
    <property type="component" value="Unassembled WGS sequence"/>
</dbReference>
<dbReference type="PATRIC" id="fig|398512.5.peg.4843"/>
<accession>A0A0L6JU54</accession>
<dbReference type="Gene3D" id="3.40.50.720">
    <property type="entry name" value="NAD(P)-binding Rossmann-like Domain"/>
    <property type="match status" value="1"/>
</dbReference>
<dbReference type="InterPro" id="IPR003781">
    <property type="entry name" value="CoA-bd"/>
</dbReference>
<dbReference type="PANTHER" id="PTHR33303">
    <property type="entry name" value="CYTOPLASMIC PROTEIN-RELATED"/>
    <property type="match status" value="1"/>
</dbReference>
<dbReference type="eggNOG" id="COG1832">
    <property type="taxonomic scope" value="Bacteria"/>
</dbReference>
<evidence type="ECO:0000259" key="1">
    <source>
        <dbReference type="SMART" id="SM00881"/>
    </source>
</evidence>
<reference evidence="3" key="1">
    <citation type="submission" date="2015-07" db="EMBL/GenBank/DDBJ databases">
        <title>Near-Complete Genome Sequence of the Cellulolytic Bacterium Bacteroides (Pseudobacteroides) cellulosolvens ATCC 35603.</title>
        <authorList>
            <person name="Dassa B."/>
            <person name="Utturkar S.M."/>
            <person name="Klingeman D.M."/>
            <person name="Hurt R.A."/>
            <person name="Keller M."/>
            <person name="Xu J."/>
            <person name="Reddy Y.H.K."/>
            <person name="Borovok I."/>
            <person name="Grinberg I.R."/>
            <person name="Lamed R."/>
            <person name="Zhivin O."/>
            <person name="Bayer E.A."/>
            <person name="Brown S.D."/>
        </authorList>
    </citation>
    <scope>NUCLEOTIDE SEQUENCE [LARGE SCALE GENOMIC DNA]</scope>
    <source>
        <strain evidence="3">DSM 2933</strain>
    </source>
</reference>
<evidence type="ECO:0000313" key="2">
    <source>
        <dbReference type="EMBL" id="KNY29348.1"/>
    </source>
</evidence>
<dbReference type="SUPFAM" id="SSF51735">
    <property type="entry name" value="NAD(P)-binding Rossmann-fold domains"/>
    <property type="match status" value="1"/>
</dbReference>
<dbReference type="OrthoDB" id="9804695at2"/>
<keyword evidence="3" id="KW-1185">Reference proteome</keyword>
<dbReference type="Pfam" id="PF13380">
    <property type="entry name" value="CoA_binding_2"/>
    <property type="match status" value="1"/>
</dbReference>